<evidence type="ECO:0000313" key="1">
    <source>
        <dbReference type="EMBL" id="PIZ46443.1"/>
    </source>
</evidence>
<reference evidence="2" key="1">
    <citation type="submission" date="2017-09" db="EMBL/GenBank/DDBJ databases">
        <title>Depth-based differentiation of microbial function through sediment-hosted aquifers and enrichment of novel symbionts in the deep terrestrial subsurface.</title>
        <authorList>
            <person name="Probst A.J."/>
            <person name="Ladd B."/>
            <person name="Jarett J.K."/>
            <person name="Geller-Mcgrath D.E."/>
            <person name="Sieber C.M.K."/>
            <person name="Emerson J.B."/>
            <person name="Anantharaman K."/>
            <person name="Thomas B.C."/>
            <person name="Malmstrom R."/>
            <person name="Stieglmeier M."/>
            <person name="Klingl A."/>
            <person name="Woyke T."/>
            <person name="Ryan C.M."/>
            <person name="Banfield J.F."/>
        </authorList>
    </citation>
    <scope>NUCLEOTIDE SEQUENCE [LARGE SCALE GENOMIC DNA]</scope>
</reference>
<dbReference type="AlphaFoldDB" id="A0A2M7TJA5"/>
<dbReference type="Proteomes" id="UP000228920">
    <property type="component" value="Unassembled WGS sequence"/>
</dbReference>
<comment type="caution">
    <text evidence="1">The sequence shown here is derived from an EMBL/GenBank/DDBJ whole genome shotgun (WGS) entry which is preliminary data.</text>
</comment>
<protein>
    <submittedName>
        <fullName evidence="1">Uncharacterized protein</fullName>
    </submittedName>
</protein>
<organism evidence="1 2">
    <name type="scientific">candidate division WWE3 bacterium CG_4_10_14_0_2_um_filter_41_14</name>
    <dbReference type="NCBI Taxonomy" id="1975072"/>
    <lineage>
        <taxon>Bacteria</taxon>
        <taxon>Katanobacteria</taxon>
    </lineage>
</organism>
<sequence>MATQKITKSNRSILEALYQVSLMDPAYVTWVEQGESVVVTYSGGHTYSAAGGFFGCWYAGEEPEYLGPAQSPHPTTQYVSFSAGMFRLKAPCVVTYRGGDHIGGREREFQSGTIVCATPQQIAEAAAVVLQQRRDECANADLGALAEFLKVCWRDADVWHRKQDWGQQHGLAPETYRTPENIKRELESESNRPDSSVGEYLIPKSRPQALMACNRMMYFMTVGERLAWFAKIEAEYAAEVEANKKAFAKAQVVELQVMGLSAQDAWKLIRVASASGAVECYRWIQGLLKVEDRATLKKNLSKVALATKQLGAWSIMMDTFDHFGIARAPGGYQQIVRNLHAAQMFGLVGKNVKF</sequence>
<evidence type="ECO:0000313" key="2">
    <source>
        <dbReference type="Proteomes" id="UP000228920"/>
    </source>
</evidence>
<proteinExistence type="predicted"/>
<dbReference type="EMBL" id="PFNL01000099">
    <property type="protein sequence ID" value="PIZ46443.1"/>
    <property type="molecule type" value="Genomic_DNA"/>
</dbReference>
<accession>A0A2M7TJA5</accession>
<gene>
    <name evidence="1" type="ORF">COY32_03340</name>
</gene>
<name>A0A2M7TJA5_UNCKA</name>